<keyword evidence="1 4" id="KW-0808">Transferase</keyword>
<dbReference type="Gene3D" id="3.40.50.2000">
    <property type="entry name" value="Glycogen Phosphorylase B"/>
    <property type="match status" value="2"/>
</dbReference>
<dbReference type="GO" id="GO:0009103">
    <property type="term" value="P:lipopolysaccharide biosynthetic process"/>
    <property type="evidence" value="ECO:0007669"/>
    <property type="project" value="TreeGrafter"/>
</dbReference>
<evidence type="ECO:0000313" key="5">
    <source>
        <dbReference type="Proteomes" id="UP000076848"/>
    </source>
</evidence>
<sequence>MGLVLTISIKATVAADVAICGFTLKGEARARRLRRGWVSRWRTRLEKQGYENSRRIIAHSQAIANELITLYGLPADKITVAYPPVDQRVFCLTSNQARAALRTKFGMPENQAIFLFPSTGHDRKGLKTLIRLFGQMDLPVVLLIVGNAAPAKLPPNVRYAGYQRDMAALYQACDFTIMNSAYEPFGLVGVESVLCGTPVLMSTVTGCTEVLSEEACSTFEHDDDGDIRLAVERATTRFLAGTARLQAPLAHVQYACSFDGHLRALLALTEESAP</sequence>
<keyword evidence="5" id="KW-1185">Reference proteome</keyword>
<protein>
    <submittedName>
        <fullName evidence="4">Glycosyltransferase</fullName>
        <ecNumber evidence="4">2.4.1.-</ecNumber>
        <ecNumber evidence="4">2.4.1.250</ecNumber>
    </submittedName>
</protein>
<dbReference type="Pfam" id="PF00534">
    <property type="entry name" value="Glycos_transf_1"/>
    <property type="match status" value="1"/>
</dbReference>
<dbReference type="Proteomes" id="UP000076848">
    <property type="component" value="Unassembled WGS sequence"/>
</dbReference>
<accession>A0A157SNS6</accession>
<evidence type="ECO:0000256" key="1">
    <source>
        <dbReference type="ARBA" id="ARBA00022679"/>
    </source>
</evidence>
<evidence type="ECO:0000259" key="2">
    <source>
        <dbReference type="Pfam" id="PF00534"/>
    </source>
</evidence>
<dbReference type="InterPro" id="IPR001296">
    <property type="entry name" value="Glyco_trans_1"/>
</dbReference>
<dbReference type="GO" id="GO:0102710">
    <property type="term" value="F:D-inositol-3-phosphate glycosyltransferase activity"/>
    <property type="evidence" value="ECO:0007669"/>
    <property type="project" value="UniProtKB-EC"/>
</dbReference>
<dbReference type="PANTHER" id="PTHR46401:SF2">
    <property type="entry name" value="GLYCOSYLTRANSFERASE WBBK-RELATED"/>
    <property type="match status" value="1"/>
</dbReference>
<dbReference type="InterPro" id="IPR028098">
    <property type="entry name" value="Glyco_trans_4-like_N"/>
</dbReference>
<dbReference type="EC" id="2.4.1.250" evidence="4"/>
<dbReference type="EC" id="2.4.1.-" evidence="4"/>
<feature type="domain" description="Glycosyl transferase family 1" evidence="2">
    <location>
        <begin position="100"/>
        <end position="215"/>
    </location>
</feature>
<organism evidence="4 5">
    <name type="scientific">Bordetella ansorpii</name>
    <dbReference type="NCBI Taxonomy" id="288768"/>
    <lineage>
        <taxon>Bacteria</taxon>
        <taxon>Pseudomonadati</taxon>
        <taxon>Pseudomonadota</taxon>
        <taxon>Betaproteobacteria</taxon>
        <taxon>Burkholderiales</taxon>
        <taxon>Alcaligenaceae</taxon>
        <taxon>Bordetella</taxon>
    </lineage>
</organism>
<dbReference type="AlphaFoldDB" id="A0A157SNS6"/>
<evidence type="ECO:0000313" key="4">
    <source>
        <dbReference type="EMBL" id="SAI72035.1"/>
    </source>
</evidence>
<evidence type="ECO:0000259" key="3">
    <source>
        <dbReference type="Pfam" id="PF13439"/>
    </source>
</evidence>
<proteinExistence type="predicted"/>
<dbReference type="STRING" id="288768.SAMEA3906486_03900"/>
<reference evidence="4 5" key="1">
    <citation type="submission" date="2016-04" db="EMBL/GenBank/DDBJ databases">
        <authorList>
            <consortium name="Pathogen Informatics"/>
        </authorList>
    </citation>
    <scope>NUCLEOTIDE SEQUENCE [LARGE SCALE GENOMIC DNA]</scope>
    <source>
        <strain evidence="4 5">H050680373</strain>
    </source>
</reference>
<feature type="domain" description="Glycosyltransferase subfamily 4-like N-terminal" evidence="3">
    <location>
        <begin position="31"/>
        <end position="86"/>
    </location>
</feature>
<keyword evidence="4" id="KW-0328">Glycosyltransferase</keyword>
<name>A0A157SNS6_9BORD</name>
<dbReference type="Pfam" id="PF13439">
    <property type="entry name" value="Glyco_transf_4"/>
    <property type="match status" value="1"/>
</dbReference>
<dbReference type="SUPFAM" id="SSF53756">
    <property type="entry name" value="UDP-Glycosyltransferase/glycogen phosphorylase"/>
    <property type="match status" value="1"/>
</dbReference>
<dbReference type="PANTHER" id="PTHR46401">
    <property type="entry name" value="GLYCOSYLTRANSFERASE WBBK-RELATED"/>
    <property type="match status" value="1"/>
</dbReference>
<dbReference type="CDD" id="cd03801">
    <property type="entry name" value="GT4_PimA-like"/>
    <property type="match status" value="1"/>
</dbReference>
<dbReference type="EMBL" id="FKIF01000007">
    <property type="protein sequence ID" value="SAI72035.1"/>
    <property type="molecule type" value="Genomic_DNA"/>
</dbReference>
<gene>
    <name evidence="4" type="primary">mshA_2</name>
    <name evidence="4" type="ORF">SAMEA3906486_03900</name>
</gene>